<evidence type="ECO:0000256" key="10">
    <source>
        <dbReference type="ARBA" id="ARBA00046946"/>
    </source>
</evidence>
<dbReference type="Pfam" id="PF04438">
    <property type="entry name" value="zf-HIT"/>
    <property type="match status" value="1"/>
</dbReference>
<evidence type="ECO:0000259" key="12">
    <source>
        <dbReference type="PROSITE" id="PS51083"/>
    </source>
</evidence>
<dbReference type="Pfam" id="PF21373">
    <property type="entry name" value="ZNHIT3_C"/>
    <property type="match status" value="1"/>
</dbReference>
<evidence type="ECO:0000256" key="7">
    <source>
        <dbReference type="ARBA" id="ARBA00022771"/>
    </source>
</evidence>
<gene>
    <name evidence="13" type="ORF">GUJ93_ZPchr0007g4866</name>
</gene>
<comment type="subcellular location">
    <subcellularLocation>
        <location evidence="2">Cytoplasm</location>
    </subcellularLocation>
    <subcellularLocation>
        <location evidence="1">Nucleus</location>
    </subcellularLocation>
</comment>
<dbReference type="PROSITE" id="PS51083">
    <property type="entry name" value="ZF_HIT"/>
    <property type="match status" value="1"/>
</dbReference>
<sequence length="173" mass="19275">MGGGSCEVCKEAPHKYKCPACLTPYCSVACFKNHKDNSCQRTTPLEEVSKPSLQEEVTRSCGSLEDGTNCPNDKDQLPSLLPDTTCPTQSLNTMHSTKALEVENPSWLVDKNRLRSLVESNEIRDALKDSELQKMLLKIDGSTEPEKELEKLMQGQAFLQFTNKILDIVSPQQ</sequence>
<comment type="caution">
    <text evidence="13">The sequence shown here is derived from an EMBL/GenBank/DDBJ whole genome shotgun (WGS) entry which is preliminary data.</text>
</comment>
<organism evidence="13 14">
    <name type="scientific">Zizania palustris</name>
    <name type="common">Northern wild rice</name>
    <dbReference type="NCBI Taxonomy" id="103762"/>
    <lineage>
        <taxon>Eukaryota</taxon>
        <taxon>Viridiplantae</taxon>
        <taxon>Streptophyta</taxon>
        <taxon>Embryophyta</taxon>
        <taxon>Tracheophyta</taxon>
        <taxon>Spermatophyta</taxon>
        <taxon>Magnoliopsida</taxon>
        <taxon>Liliopsida</taxon>
        <taxon>Poales</taxon>
        <taxon>Poaceae</taxon>
        <taxon>BOP clade</taxon>
        <taxon>Oryzoideae</taxon>
        <taxon>Oryzeae</taxon>
        <taxon>Zizaniinae</taxon>
        <taxon>Zizania</taxon>
    </lineage>
</organism>
<keyword evidence="6" id="KW-0479">Metal-binding</keyword>
<feature type="domain" description="HIT-type" evidence="12">
    <location>
        <begin position="6"/>
        <end position="39"/>
    </location>
</feature>
<dbReference type="InterPro" id="IPR048371">
    <property type="entry name" value="ZNHIT3_C"/>
</dbReference>
<evidence type="ECO:0000256" key="1">
    <source>
        <dbReference type="ARBA" id="ARBA00004123"/>
    </source>
</evidence>
<evidence type="ECO:0000256" key="2">
    <source>
        <dbReference type="ARBA" id="ARBA00004496"/>
    </source>
</evidence>
<protein>
    <recommendedName>
        <fullName evidence="3">Zinc finger HIT domain-containing protein 3</fullName>
    </recommendedName>
</protein>
<dbReference type="OrthoDB" id="18412at2759"/>
<dbReference type="InterPro" id="IPR051639">
    <property type="entry name" value="BCD1"/>
</dbReference>
<dbReference type="PANTHER" id="PTHR13483:SF11">
    <property type="entry name" value="ZINC FINGER HIT DOMAIN-CONTAINING PROTEIN 3"/>
    <property type="match status" value="1"/>
</dbReference>
<dbReference type="GO" id="GO:0000463">
    <property type="term" value="P:maturation of LSU-rRNA from tricistronic rRNA transcript (SSU-rRNA, 5.8S rRNA, LSU-rRNA)"/>
    <property type="evidence" value="ECO:0007669"/>
    <property type="project" value="TreeGrafter"/>
</dbReference>
<keyword evidence="4" id="KW-0963">Cytoplasm</keyword>
<evidence type="ECO:0000313" key="14">
    <source>
        <dbReference type="Proteomes" id="UP000729402"/>
    </source>
</evidence>
<evidence type="ECO:0000256" key="11">
    <source>
        <dbReference type="PROSITE-ProRule" id="PRU00453"/>
    </source>
</evidence>
<keyword evidence="8" id="KW-0862">Zinc</keyword>
<keyword evidence="14" id="KW-1185">Reference proteome</keyword>
<evidence type="ECO:0000256" key="3">
    <source>
        <dbReference type="ARBA" id="ARBA00021568"/>
    </source>
</evidence>
<comment type="subunit">
    <text evidence="10">Thyroid receptor interacting proteins (TRIPs) specifically interact with the ligand binding domain of the thyroid receptor (TR). Requires the presence of thyroid hormone for its interaction. Interacts with NUFIP1. Interacts (via HIT-type zinc finger) with the RUVBL1/RUVBL2 complex in the presence of ADP.</text>
</comment>
<dbReference type="AlphaFoldDB" id="A0A8J5VN79"/>
<dbReference type="GO" id="GO:0005737">
    <property type="term" value="C:cytoplasm"/>
    <property type="evidence" value="ECO:0007669"/>
    <property type="project" value="UniProtKB-SubCell"/>
</dbReference>
<reference evidence="13" key="2">
    <citation type="submission" date="2021-02" db="EMBL/GenBank/DDBJ databases">
        <authorList>
            <person name="Kimball J.A."/>
            <person name="Haas M.W."/>
            <person name="Macchietto M."/>
            <person name="Kono T."/>
            <person name="Duquette J."/>
            <person name="Shao M."/>
        </authorList>
    </citation>
    <scope>NUCLEOTIDE SEQUENCE</scope>
    <source>
        <tissue evidence="13">Fresh leaf tissue</tissue>
    </source>
</reference>
<keyword evidence="7 11" id="KW-0863">Zinc-finger</keyword>
<reference evidence="13" key="1">
    <citation type="journal article" date="2021" name="bioRxiv">
        <title>Whole Genome Assembly and Annotation of Northern Wild Rice, Zizania palustris L., Supports a Whole Genome Duplication in the Zizania Genus.</title>
        <authorList>
            <person name="Haas M."/>
            <person name="Kono T."/>
            <person name="Macchietto M."/>
            <person name="Millas R."/>
            <person name="McGilp L."/>
            <person name="Shao M."/>
            <person name="Duquette J."/>
            <person name="Hirsch C.N."/>
            <person name="Kimball J."/>
        </authorList>
    </citation>
    <scope>NUCLEOTIDE SEQUENCE</scope>
    <source>
        <tissue evidence="13">Fresh leaf tissue</tissue>
    </source>
</reference>
<evidence type="ECO:0000256" key="4">
    <source>
        <dbReference type="ARBA" id="ARBA00022490"/>
    </source>
</evidence>
<evidence type="ECO:0000256" key="8">
    <source>
        <dbReference type="ARBA" id="ARBA00022833"/>
    </source>
</evidence>
<dbReference type="GO" id="GO:0008270">
    <property type="term" value="F:zinc ion binding"/>
    <property type="evidence" value="ECO:0007669"/>
    <property type="project" value="UniProtKB-UniRule"/>
</dbReference>
<evidence type="ECO:0000256" key="6">
    <source>
        <dbReference type="ARBA" id="ARBA00022723"/>
    </source>
</evidence>
<evidence type="ECO:0000256" key="5">
    <source>
        <dbReference type="ARBA" id="ARBA00022553"/>
    </source>
</evidence>
<dbReference type="GO" id="GO:0000492">
    <property type="term" value="P:box C/D snoRNP assembly"/>
    <property type="evidence" value="ECO:0007669"/>
    <property type="project" value="TreeGrafter"/>
</dbReference>
<keyword evidence="5" id="KW-0597">Phosphoprotein</keyword>
<dbReference type="GO" id="GO:0048254">
    <property type="term" value="P:snoRNA localization"/>
    <property type="evidence" value="ECO:0007669"/>
    <property type="project" value="TreeGrafter"/>
</dbReference>
<dbReference type="CDD" id="cd23024">
    <property type="entry name" value="zf-HIT_ZNHIT2-3"/>
    <property type="match status" value="1"/>
</dbReference>
<dbReference type="EMBL" id="JAAALK010000282">
    <property type="protein sequence ID" value="KAG8078377.1"/>
    <property type="molecule type" value="Genomic_DNA"/>
</dbReference>
<dbReference type="GO" id="GO:0070761">
    <property type="term" value="C:pre-snoRNP complex"/>
    <property type="evidence" value="ECO:0007669"/>
    <property type="project" value="TreeGrafter"/>
</dbReference>
<proteinExistence type="predicted"/>
<name>A0A8J5VN79_ZIZPA</name>
<dbReference type="FunFam" id="3.30.60.190:FF:000003">
    <property type="entry name" value="HIT-type Zinc finger family protein"/>
    <property type="match status" value="1"/>
</dbReference>
<evidence type="ECO:0000313" key="13">
    <source>
        <dbReference type="EMBL" id="KAG8078377.1"/>
    </source>
</evidence>
<dbReference type="GO" id="GO:0005634">
    <property type="term" value="C:nucleus"/>
    <property type="evidence" value="ECO:0007669"/>
    <property type="project" value="UniProtKB-SubCell"/>
</dbReference>
<dbReference type="InterPro" id="IPR007529">
    <property type="entry name" value="Znf_HIT"/>
</dbReference>
<accession>A0A8J5VN79</accession>
<keyword evidence="9" id="KW-0539">Nucleus</keyword>
<dbReference type="PANTHER" id="PTHR13483">
    <property type="entry name" value="BOX C_D SNORNA PROTEIN 1-RELATED"/>
    <property type="match status" value="1"/>
</dbReference>
<evidence type="ECO:0000256" key="9">
    <source>
        <dbReference type="ARBA" id="ARBA00023242"/>
    </source>
</evidence>
<dbReference type="Proteomes" id="UP000729402">
    <property type="component" value="Unassembled WGS sequence"/>
</dbReference>